<accession>A0A935MX53</accession>
<dbReference type="InterPro" id="IPR044053">
    <property type="entry name" value="AsaB-like"/>
</dbReference>
<reference evidence="1 2" key="1">
    <citation type="submission" date="2020-10" db="EMBL/GenBank/DDBJ databases">
        <title>Connecting structure to function with the recovery of over 1000 high-quality activated sludge metagenome-assembled genomes encoding full-length rRNA genes using long-read sequencing.</title>
        <authorList>
            <person name="Singleton C.M."/>
            <person name="Petriglieri F."/>
            <person name="Kristensen J.M."/>
            <person name="Kirkegaard R.H."/>
            <person name="Michaelsen T.Y."/>
            <person name="Andersen M.H."/>
            <person name="Karst S.M."/>
            <person name="Dueholm M.S."/>
            <person name="Nielsen P.H."/>
            <person name="Albertsen M."/>
        </authorList>
    </citation>
    <scope>NUCLEOTIDE SEQUENCE [LARGE SCALE GENOMIC DNA]</scope>
    <source>
        <strain evidence="1">EsbW_18-Q3-R4-48_BATAC.463</strain>
    </source>
</reference>
<comment type="caution">
    <text evidence="1">The sequence shown here is derived from an EMBL/GenBank/DDBJ whole genome shotgun (WGS) entry which is preliminary data.</text>
</comment>
<evidence type="ECO:0000313" key="2">
    <source>
        <dbReference type="Proteomes" id="UP000739411"/>
    </source>
</evidence>
<dbReference type="GO" id="GO:0032259">
    <property type="term" value="P:methylation"/>
    <property type="evidence" value="ECO:0007669"/>
    <property type="project" value="UniProtKB-KW"/>
</dbReference>
<dbReference type="NCBIfam" id="NF041278">
    <property type="entry name" value="CmcJ_NvfI_EfuI"/>
    <property type="match status" value="1"/>
</dbReference>
<sequence length="268" mass="30190">MGYLKTSDGNPFTYMYEPPAGIEQQNCEFELVRMPIRDARHLPSRPSLDVEGFALWDAPTLVTDFRNEQEIIARYHAETSELVRAATGATSVIVFDHQVRKREAGRPPLAFGRSGDGSNPGAVGRVHVDYSEETGQKRLNLVLQDTERCKSVARFAIINVWRSIKGPVLDTPLAVCDARSVGAGDLEACEIRYQDRSGNIYLLRHANRHSWHYYSAMERHEALLFKQYDSLINSVSRFTPHAAFDHPEATAATPLRESIEVRCLALFN</sequence>
<protein>
    <submittedName>
        <fullName evidence="1">Methyltransferase</fullName>
    </submittedName>
</protein>
<dbReference type="AlphaFoldDB" id="A0A935MX53"/>
<dbReference type="EMBL" id="JADJMS010000046">
    <property type="protein sequence ID" value="MBK7416747.1"/>
    <property type="molecule type" value="Genomic_DNA"/>
</dbReference>
<dbReference type="PANTHER" id="PTHR34598">
    <property type="entry name" value="BLL6449 PROTEIN"/>
    <property type="match status" value="1"/>
</dbReference>
<dbReference type="Proteomes" id="UP000739411">
    <property type="component" value="Unassembled WGS sequence"/>
</dbReference>
<evidence type="ECO:0000313" key="1">
    <source>
        <dbReference type="EMBL" id="MBK7416747.1"/>
    </source>
</evidence>
<proteinExistence type="predicted"/>
<dbReference type="GO" id="GO:0016491">
    <property type="term" value="F:oxidoreductase activity"/>
    <property type="evidence" value="ECO:0007669"/>
    <property type="project" value="InterPro"/>
</dbReference>
<dbReference type="GO" id="GO:0008168">
    <property type="term" value="F:methyltransferase activity"/>
    <property type="evidence" value="ECO:0007669"/>
    <property type="project" value="UniProtKB-KW"/>
</dbReference>
<organism evidence="1 2">
    <name type="scientific">Candidatus Dechloromonas phosphorivorans</name>
    <dbReference type="NCBI Taxonomy" id="2899244"/>
    <lineage>
        <taxon>Bacteria</taxon>
        <taxon>Pseudomonadati</taxon>
        <taxon>Pseudomonadota</taxon>
        <taxon>Betaproteobacteria</taxon>
        <taxon>Rhodocyclales</taxon>
        <taxon>Azonexaceae</taxon>
        <taxon>Dechloromonas</taxon>
    </lineage>
</organism>
<name>A0A935MX53_9RHOO</name>
<keyword evidence="1" id="KW-0808">Transferase</keyword>
<gene>
    <name evidence="1" type="ORF">IPJ38_18240</name>
</gene>
<dbReference type="PANTHER" id="PTHR34598:SF3">
    <property type="entry name" value="OXIDOREDUCTASE AN1597"/>
    <property type="match status" value="1"/>
</dbReference>
<keyword evidence="1" id="KW-0489">Methyltransferase</keyword>